<sequence length="115" mass="13393">MKELLITLCLFAYAIGFTQTEPQKAESQDTLLIQMVDNRVKLLQDELNLTNTTANILRKKIVEYSVEADKIIQSELPYNEKARKLKSLLYYQEIELKNLLTVPQYYKYVNLTASN</sequence>
<reference evidence="1 2" key="1">
    <citation type="submission" date="2019-07" db="EMBL/GenBank/DDBJ databases">
        <title>Genomic Encyclopedia of Archaeal and Bacterial Type Strains, Phase II (KMG-II): from individual species to whole genera.</title>
        <authorList>
            <person name="Goeker M."/>
        </authorList>
    </citation>
    <scope>NUCLEOTIDE SEQUENCE [LARGE SCALE GENOMIC DNA]</scope>
    <source>
        <strain evidence="1 2">DSM 17527</strain>
    </source>
</reference>
<keyword evidence="2" id="KW-1185">Reference proteome</keyword>
<dbReference type="AlphaFoldDB" id="A0A5S5C285"/>
<proteinExistence type="predicted"/>
<organism evidence="1 2">
    <name type="scientific">Aquimarina intermedia</name>
    <dbReference type="NCBI Taxonomy" id="350814"/>
    <lineage>
        <taxon>Bacteria</taxon>
        <taxon>Pseudomonadati</taxon>
        <taxon>Bacteroidota</taxon>
        <taxon>Flavobacteriia</taxon>
        <taxon>Flavobacteriales</taxon>
        <taxon>Flavobacteriaceae</taxon>
        <taxon>Aquimarina</taxon>
    </lineage>
</organism>
<comment type="caution">
    <text evidence="1">The sequence shown here is derived from an EMBL/GenBank/DDBJ whole genome shotgun (WGS) entry which is preliminary data.</text>
</comment>
<protein>
    <submittedName>
        <fullName evidence="1">Uncharacterized protein</fullName>
    </submittedName>
</protein>
<name>A0A5S5C285_9FLAO</name>
<dbReference type="RefSeq" id="WP_148782540.1">
    <property type="nucleotide sequence ID" value="NZ_VNHU01000005.1"/>
</dbReference>
<gene>
    <name evidence="1" type="ORF">BD809_10511</name>
</gene>
<dbReference type="EMBL" id="VNHU01000005">
    <property type="protein sequence ID" value="TYP73424.1"/>
    <property type="molecule type" value="Genomic_DNA"/>
</dbReference>
<dbReference type="Proteomes" id="UP000324376">
    <property type="component" value="Unassembled WGS sequence"/>
</dbReference>
<accession>A0A5S5C285</accession>
<evidence type="ECO:0000313" key="2">
    <source>
        <dbReference type="Proteomes" id="UP000324376"/>
    </source>
</evidence>
<evidence type="ECO:0000313" key="1">
    <source>
        <dbReference type="EMBL" id="TYP73424.1"/>
    </source>
</evidence>